<proteinExistence type="predicted"/>
<keyword evidence="1" id="KW-0472">Membrane</keyword>
<gene>
    <name evidence="3" type="ORF">B6C91_03070</name>
    <name evidence="2" type="ORF">B6D08_00500</name>
</gene>
<evidence type="ECO:0000313" key="2">
    <source>
        <dbReference type="EMBL" id="OTQ01708.1"/>
    </source>
</evidence>
<accession>A0A242NLR7</accession>
<dbReference type="Proteomes" id="UP000194977">
    <property type="component" value="Unassembled WGS sequence"/>
</dbReference>
<name>A0A242NLR7_9GAMM</name>
<dbReference type="EMBL" id="NARP01000001">
    <property type="protein sequence ID" value="OTQ01708.1"/>
    <property type="molecule type" value="Genomic_DNA"/>
</dbReference>
<evidence type="ECO:0008006" key="6">
    <source>
        <dbReference type="Google" id="ProtNLM"/>
    </source>
</evidence>
<keyword evidence="1" id="KW-0812">Transmembrane</keyword>
<evidence type="ECO:0000313" key="3">
    <source>
        <dbReference type="EMBL" id="OTQ11182.1"/>
    </source>
</evidence>
<sequence length="145" mass="16917">MKTYLKLTRNNENGFSAIIMVVILMIIGLLLLTGFNQLLMSWHKTIVMETRYYQRFNQASSALNWALTQDWQTPTDQWQCLTDTKYKLKACVKKSLLKVDNYQLLRGEADGLFLYSLTHLKGTKLVVEKGHWLDYCPEKRSSDCE</sequence>
<evidence type="ECO:0000256" key="1">
    <source>
        <dbReference type="SAM" id="Phobius"/>
    </source>
</evidence>
<dbReference type="RefSeq" id="WP_086300446.1">
    <property type="nucleotide sequence ID" value="NZ_MZNE01000013.1"/>
</dbReference>
<organism evidence="2 5">
    <name type="scientific">Gilliamella apicola</name>
    <dbReference type="NCBI Taxonomy" id="1196095"/>
    <lineage>
        <taxon>Bacteria</taxon>
        <taxon>Pseudomonadati</taxon>
        <taxon>Pseudomonadota</taxon>
        <taxon>Gammaproteobacteria</taxon>
        <taxon>Orbales</taxon>
        <taxon>Orbaceae</taxon>
        <taxon>Gilliamella</taxon>
    </lineage>
</organism>
<protein>
    <recommendedName>
        <fullName evidence="6">DUF2509 family protein</fullName>
    </recommendedName>
</protein>
<comment type="caution">
    <text evidence="2">The sequence shown here is derived from an EMBL/GenBank/DDBJ whole genome shotgun (WGS) entry which is preliminary data.</text>
</comment>
<evidence type="ECO:0000313" key="5">
    <source>
        <dbReference type="Proteomes" id="UP000194977"/>
    </source>
</evidence>
<dbReference type="Proteomes" id="UP000194800">
    <property type="component" value="Unassembled WGS sequence"/>
</dbReference>
<feature type="transmembrane region" description="Helical" evidence="1">
    <location>
        <begin position="15"/>
        <end position="35"/>
    </location>
</feature>
<dbReference type="AlphaFoldDB" id="A0A242NLR7"/>
<reference evidence="4 5" key="1">
    <citation type="submission" date="2017-03" db="EMBL/GenBank/DDBJ databases">
        <title>Comparative genomics of honeybee gut symbionts reveal geographically distinct and subgroup specific antibiotic resistance.</title>
        <authorList>
            <person name="Ludvigsen J."/>
            <person name="Porcellato D."/>
            <person name="Labee-Lund T.M."/>
            <person name="Amdam G.V."/>
            <person name="Rudi K."/>
        </authorList>
    </citation>
    <scope>NUCLEOTIDE SEQUENCE [LARGE SCALE GENOMIC DNA]</scope>
    <source>
        <strain evidence="2 5">A-7-12</strain>
        <strain evidence="3 4">A-9-12</strain>
    </source>
</reference>
<dbReference type="Pfam" id="PF10713">
    <property type="entry name" value="DUF2509"/>
    <property type="match status" value="1"/>
</dbReference>
<evidence type="ECO:0000313" key="4">
    <source>
        <dbReference type="Proteomes" id="UP000194800"/>
    </source>
</evidence>
<dbReference type="OrthoDB" id="7059963at2"/>
<keyword evidence="1" id="KW-1133">Transmembrane helix</keyword>
<keyword evidence="4" id="KW-1185">Reference proteome</keyword>
<dbReference type="EMBL" id="NART01000008">
    <property type="protein sequence ID" value="OTQ11182.1"/>
    <property type="molecule type" value="Genomic_DNA"/>
</dbReference>
<dbReference type="InterPro" id="IPR019652">
    <property type="entry name" value="DUF2509"/>
</dbReference>